<protein>
    <submittedName>
        <fullName evidence="3">Acyltransferase</fullName>
    </submittedName>
</protein>
<keyword evidence="1" id="KW-0812">Transmembrane</keyword>
<dbReference type="InterPro" id="IPR002656">
    <property type="entry name" value="Acyl_transf_3_dom"/>
</dbReference>
<reference evidence="3 4" key="1">
    <citation type="journal article" date="2019" name="Nat. Microbiol.">
        <title>Mediterranean grassland soil C-N compound turnover is dependent on rainfall and depth, and is mediated by genomically divergent microorganisms.</title>
        <authorList>
            <person name="Diamond S."/>
            <person name="Andeer P.F."/>
            <person name="Li Z."/>
            <person name="Crits-Christoph A."/>
            <person name="Burstein D."/>
            <person name="Anantharaman K."/>
            <person name="Lane K.R."/>
            <person name="Thomas B.C."/>
            <person name="Pan C."/>
            <person name="Northen T.R."/>
            <person name="Banfield J.F."/>
        </authorList>
    </citation>
    <scope>NUCLEOTIDE SEQUENCE [LARGE SCALE GENOMIC DNA]</scope>
    <source>
        <strain evidence="3">NP_4</strain>
    </source>
</reference>
<keyword evidence="1" id="KW-1133">Transmembrane helix</keyword>
<keyword evidence="3" id="KW-0012">Acyltransferase</keyword>
<sequence length="403" mass="44452">MIRKATPVLLTPEQTPGAKSHDGATTHDRGTHIPALDAVRGIAILLVLIFHFTPYGLGMSSSSPLIDRLDFLISRTGWIGVDLFFVLSGFLITGILYDAKESNHYFRNFYVRRVLRIFPLYYGALIIFLVVLPWLRPGNPAVHSMTRDAVWYWTYLSNVRIAHNGGDFGAIGHFWSLAIEEQFYLIWPVVVLALRRRQLQACCLACVIGALFVRVGLNVAGNETAAFVLTPARIDALAVGAYLALSARGPAGLNPTSRWASPSAAFLSLVLLAIFVLRKGFVAQDLIVSTVGHTLLACLFGAILVLALTSARDSAVGGIFDSSFLSFFGRYSYALYVFHYPILFFKLGAIPLTIVPTIGGSQLLRQLVFLTMATGVSVSIALVSWHLYEKQFLKLRKFFPYQS</sequence>
<dbReference type="EMBL" id="VBAL01000064">
    <property type="protein sequence ID" value="TMJ03099.1"/>
    <property type="molecule type" value="Genomic_DNA"/>
</dbReference>
<evidence type="ECO:0000313" key="3">
    <source>
        <dbReference type="EMBL" id="TMJ03099.1"/>
    </source>
</evidence>
<gene>
    <name evidence="3" type="ORF">E6H01_05785</name>
</gene>
<dbReference type="PANTHER" id="PTHR23028:SF53">
    <property type="entry name" value="ACYL_TRANSF_3 DOMAIN-CONTAINING PROTEIN"/>
    <property type="match status" value="1"/>
</dbReference>
<feature type="transmembrane region" description="Helical" evidence="1">
    <location>
        <begin position="367"/>
        <end position="388"/>
    </location>
</feature>
<feature type="transmembrane region" description="Helical" evidence="1">
    <location>
        <begin position="77"/>
        <end position="97"/>
    </location>
</feature>
<feature type="transmembrane region" description="Helical" evidence="1">
    <location>
        <begin position="201"/>
        <end position="221"/>
    </location>
</feature>
<dbReference type="GO" id="GO:0016747">
    <property type="term" value="F:acyltransferase activity, transferring groups other than amino-acyl groups"/>
    <property type="evidence" value="ECO:0007669"/>
    <property type="project" value="InterPro"/>
</dbReference>
<feature type="transmembrane region" description="Helical" evidence="1">
    <location>
        <begin position="38"/>
        <end position="57"/>
    </location>
</feature>
<dbReference type="GO" id="GO:0016020">
    <property type="term" value="C:membrane"/>
    <property type="evidence" value="ECO:0007669"/>
    <property type="project" value="TreeGrafter"/>
</dbReference>
<dbReference type="InterPro" id="IPR050879">
    <property type="entry name" value="Acyltransferase_3"/>
</dbReference>
<evidence type="ECO:0000313" key="4">
    <source>
        <dbReference type="Proteomes" id="UP000319353"/>
    </source>
</evidence>
<feature type="transmembrane region" description="Helical" evidence="1">
    <location>
        <begin position="331"/>
        <end position="355"/>
    </location>
</feature>
<feature type="domain" description="Acyltransferase 3" evidence="2">
    <location>
        <begin position="34"/>
        <end position="380"/>
    </location>
</feature>
<evidence type="ECO:0000256" key="1">
    <source>
        <dbReference type="SAM" id="Phobius"/>
    </source>
</evidence>
<dbReference type="PANTHER" id="PTHR23028">
    <property type="entry name" value="ACETYLTRANSFERASE"/>
    <property type="match status" value="1"/>
</dbReference>
<keyword evidence="3" id="KW-0808">Transferase</keyword>
<feature type="transmembrane region" description="Helical" evidence="1">
    <location>
        <begin position="118"/>
        <end position="135"/>
    </location>
</feature>
<organism evidence="3 4">
    <name type="scientific">Candidatus Segetimicrobium genomatis</name>
    <dbReference type="NCBI Taxonomy" id="2569760"/>
    <lineage>
        <taxon>Bacteria</taxon>
        <taxon>Bacillati</taxon>
        <taxon>Candidatus Sysuimicrobiota</taxon>
        <taxon>Candidatus Sysuimicrobiia</taxon>
        <taxon>Candidatus Sysuimicrobiales</taxon>
        <taxon>Candidatus Segetimicrobiaceae</taxon>
        <taxon>Candidatus Segetimicrobium</taxon>
    </lineage>
</organism>
<dbReference type="Pfam" id="PF01757">
    <property type="entry name" value="Acyl_transf_3"/>
    <property type="match status" value="1"/>
</dbReference>
<feature type="transmembrane region" description="Helical" evidence="1">
    <location>
        <begin position="174"/>
        <end position="194"/>
    </location>
</feature>
<name>A0A537L511_9BACT</name>
<proteinExistence type="predicted"/>
<dbReference type="Proteomes" id="UP000319353">
    <property type="component" value="Unassembled WGS sequence"/>
</dbReference>
<dbReference type="GO" id="GO:0000271">
    <property type="term" value="P:polysaccharide biosynthetic process"/>
    <property type="evidence" value="ECO:0007669"/>
    <property type="project" value="TreeGrafter"/>
</dbReference>
<keyword evidence="1" id="KW-0472">Membrane</keyword>
<comment type="caution">
    <text evidence="3">The sequence shown here is derived from an EMBL/GenBank/DDBJ whole genome shotgun (WGS) entry which is preliminary data.</text>
</comment>
<feature type="transmembrane region" description="Helical" evidence="1">
    <location>
        <begin position="259"/>
        <end position="277"/>
    </location>
</feature>
<dbReference type="AlphaFoldDB" id="A0A537L511"/>
<evidence type="ECO:0000259" key="2">
    <source>
        <dbReference type="Pfam" id="PF01757"/>
    </source>
</evidence>
<feature type="transmembrane region" description="Helical" evidence="1">
    <location>
        <begin position="286"/>
        <end position="311"/>
    </location>
</feature>
<accession>A0A537L511</accession>